<dbReference type="Pfam" id="PF00512">
    <property type="entry name" value="HisKA"/>
    <property type="match status" value="1"/>
</dbReference>
<dbReference type="Pfam" id="PF02518">
    <property type="entry name" value="HATPase_c"/>
    <property type="match status" value="1"/>
</dbReference>
<evidence type="ECO:0000259" key="11">
    <source>
        <dbReference type="PROSITE" id="PS50109"/>
    </source>
</evidence>
<keyword evidence="5" id="KW-0547">Nucleotide-binding</keyword>
<dbReference type="GO" id="GO:0000155">
    <property type="term" value="F:phosphorelay sensor kinase activity"/>
    <property type="evidence" value="ECO:0007669"/>
    <property type="project" value="InterPro"/>
</dbReference>
<feature type="transmembrane region" description="Helical" evidence="10">
    <location>
        <begin position="240"/>
        <end position="256"/>
    </location>
</feature>
<evidence type="ECO:0000256" key="8">
    <source>
        <dbReference type="ARBA" id="ARBA00023012"/>
    </source>
</evidence>
<dbReference type="InterPro" id="IPR003661">
    <property type="entry name" value="HisK_dim/P_dom"/>
</dbReference>
<dbReference type="GO" id="GO:0030295">
    <property type="term" value="F:protein kinase activator activity"/>
    <property type="evidence" value="ECO:0007669"/>
    <property type="project" value="TreeGrafter"/>
</dbReference>
<dbReference type="InterPro" id="IPR011622">
    <property type="entry name" value="7TMR_DISM_rcpt_extracell_dom2"/>
</dbReference>
<dbReference type="InterPro" id="IPR036890">
    <property type="entry name" value="HATPase_C_sf"/>
</dbReference>
<evidence type="ECO:0000256" key="6">
    <source>
        <dbReference type="ARBA" id="ARBA00022777"/>
    </source>
</evidence>
<gene>
    <name evidence="12" type="ORF">J2W31_003639</name>
</gene>
<dbReference type="EC" id="2.7.13.3" evidence="2"/>
<dbReference type="Pfam" id="PF07695">
    <property type="entry name" value="7TMR-DISM_7TM"/>
    <property type="match status" value="1"/>
</dbReference>
<protein>
    <recommendedName>
        <fullName evidence="2">histidine kinase</fullName>
        <ecNumber evidence="2">2.7.13.3</ecNumber>
    </recommendedName>
</protein>
<evidence type="ECO:0000256" key="2">
    <source>
        <dbReference type="ARBA" id="ARBA00012438"/>
    </source>
</evidence>
<evidence type="ECO:0000256" key="3">
    <source>
        <dbReference type="ARBA" id="ARBA00022553"/>
    </source>
</evidence>
<name>A0AAW8D5F3_9BURK</name>
<feature type="transmembrane region" description="Helical" evidence="10">
    <location>
        <begin position="361"/>
        <end position="379"/>
    </location>
</feature>
<dbReference type="InterPro" id="IPR011623">
    <property type="entry name" value="7TMR_DISM_rcpt_extracell_dom1"/>
</dbReference>
<evidence type="ECO:0000256" key="7">
    <source>
        <dbReference type="ARBA" id="ARBA00022840"/>
    </source>
</evidence>
<keyword evidence="10" id="KW-0472">Membrane</keyword>
<feature type="transmembrane region" description="Helical" evidence="10">
    <location>
        <begin position="276"/>
        <end position="296"/>
    </location>
</feature>
<keyword evidence="8" id="KW-0902">Two-component regulatory system</keyword>
<dbReference type="InterPro" id="IPR050351">
    <property type="entry name" value="BphY/WalK/GraS-like"/>
</dbReference>
<keyword evidence="10" id="KW-1133">Transmembrane helix</keyword>
<dbReference type="InterPro" id="IPR004358">
    <property type="entry name" value="Sig_transdc_His_kin-like_C"/>
</dbReference>
<comment type="caution">
    <text evidence="12">The sequence shown here is derived from an EMBL/GenBank/DDBJ whole genome shotgun (WGS) entry which is preliminary data.</text>
</comment>
<keyword evidence="4" id="KW-0808">Transferase</keyword>
<evidence type="ECO:0000313" key="12">
    <source>
        <dbReference type="EMBL" id="MDP9894515.1"/>
    </source>
</evidence>
<evidence type="ECO:0000256" key="10">
    <source>
        <dbReference type="SAM" id="Phobius"/>
    </source>
</evidence>
<dbReference type="Gene3D" id="1.10.287.130">
    <property type="match status" value="1"/>
</dbReference>
<dbReference type="SUPFAM" id="SSF55874">
    <property type="entry name" value="ATPase domain of HSP90 chaperone/DNA topoisomerase II/histidine kinase"/>
    <property type="match status" value="1"/>
</dbReference>
<dbReference type="InterPro" id="IPR005467">
    <property type="entry name" value="His_kinase_dom"/>
</dbReference>
<dbReference type="PRINTS" id="PR00344">
    <property type="entry name" value="BCTRLSENSOR"/>
</dbReference>
<evidence type="ECO:0000256" key="5">
    <source>
        <dbReference type="ARBA" id="ARBA00022741"/>
    </source>
</evidence>
<dbReference type="AlphaFoldDB" id="A0AAW8D5F3"/>
<dbReference type="InterPro" id="IPR036097">
    <property type="entry name" value="HisK_dim/P_sf"/>
</dbReference>
<dbReference type="SMART" id="SM00388">
    <property type="entry name" value="HisKA"/>
    <property type="match status" value="1"/>
</dbReference>
<dbReference type="EMBL" id="JAUSRD010000008">
    <property type="protein sequence ID" value="MDP9894515.1"/>
    <property type="molecule type" value="Genomic_DNA"/>
</dbReference>
<dbReference type="Gene3D" id="2.60.40.2380">
    <property type="match status" value="1"/>
</dbReference>
<evidence type="ECO:0000313" key="13">
    <source>
        <dbReference type="Proteomes" id="UP001242045"/>
    </source>
</evidence>
<dbReference type="Gene3D" id="3.30.565.10">
    <property type="entry name" value="Histidine kinase-like ATPase, C-terminal domain"/>
    <property type="match status" value="1"/>
</dbReference>
<sequence length="720" mass="79035">MTNLGLRLAAIRAMAGLALFLLACLPMPGHAEQREQLEPLRLDAASSFRARSLDGRSQAFHDATGLLTREQVASASHQQQFKTVEGVFNGGYARGAWWVRFQIQASPEQIAHPLEGGWWLRLNAPYADYIDVWWPDGAGGASGGFTHRALGGMRAASTRELPWSIPAVRLPDLPDTEPRWVWVRLAGDRSLTLAGGVSPLREQAVVQQELDYVDAAVAGMVLLMAVVSLMMGIALPDRRFIAYAGYLLTLALVFGSSEGLPASLWLQNHPLAAVRLHNFAVCLHSAAAFGFARVLLDMERQFPRMNRVFQVMTLVCLAACALAMAGWYGRIARPLNLMWVVFAACIVPMCAVALRRNIQAWPGLVGYAIYLLMGVVHFAKNLQWVPYTLATQSSYAIGSILHIMAFFFALGWRVRHRERRALSLSRRHRARLAQRVNERTLDLRQEITKHQRTHDQLALALREQRGLLAMVSHEFRTPLGTIGGAAQILADDRLGLVREEVKKEAEKISRTVLRMRDLVDTLLADEWLDASSDNLCLVPVELAGFLREKIEEHSEGIGGRRISLHLGARELPVLADETLLHIALDNLLTNAIKYAPPHSPIVVRAGIRRGHADGIPIGEDTVPGVCIQVCDEGPGFMPHDLSHVFERFYRAAGTRRIPGIGLGLHMVHRVATVHGGSVAASNGAGKGAVLTLTLPLLGSAEESETRGTHDAVALDQGGCR</sequence>
<dbReference type="RefSeq" id="WP_307685586.1">
    <property type="nucleotide sequence ID" value="NZ_JAUSRD010000008.1"/>
</dbReference>
<dbReference type="GO" id="GO:0005524">
    <property type="term" value="F:ATP binding"/>
    <property type="evidence" value="ECO:0007669"/>
    <property type="project" value="UniProtKB-KW"/>
</dbReference>
<feature type="transmembrane region" description="Helical" evidence="10">
    <location>
        <begin position="212"/>
        <end position="233"/>
    </location>
</feature>
<organism evidence="12 13">
    <name type="scientific">Variovorax boronicumulans</name>
    <dbReference type="NCBI Taxonomy" id="436515"/>
    <lineage>
        <taxon>Bacteria</taxon>
        <taxon>Pseudomonadati</taxon>
        <taxon>Pseudomonadota</taxon>
        <taxon>Betaproteobacteria</taxon>
        <taxon>Burkholderiales</taxon>
        <taxon>Comamonadaceae</taxon>
        <taxon>Variovorax</taxon>
    </lineage>
</organism>
<accession>A0AAW8D5F3</accession>
<evidence type="ECO:0000256" key="9">
    <source>
        <dbReference type="SAM" id="MobiDB-lite"/>
    </source>
</evidence>
<dbReference type="PROSITE" id="PS50109">
    <property type="entry name" value="HIS_KIN"/>
    <property type="match status" value="1"/>
</dbReference>
<feature type="region of interest" description="Disordered" evidence="9">
    <location>
        <begin position="701"/>
        <end position="720"/>
    </location>
</feature>
<dbReference type="PANTHER" id="PTHR42878:SF7">
    <property type="entry name" value="SENSOR HISTIDINE KINASE GLRK"/>
    <property type="match status" value="1"/>
</dbReference>
<proteinExistence type="predicted"/>
<dbReference type="SMART" id="SM00387">
    <property type="entry name" value="HATPase_c"/>
    <property type="match status" value="1"/>
</dbReference>
<reference evidence="12" key="1">
    <citation type="submission" date="2023-07" db="EMBL/GenBank/DDBJ databases">
        <title>Sorghum-associated microbial communities from plants grown in Nebraska, USA.</title>
        <authorList>
            <person name="Schachtman D."/>
        </authorList>
    </citation>
    <scope>NUCLEOTIDE SEQUENCE</scope>
    <source>
        <strain evidence="12">DS3754</strain>
    </source>
</reference>
<dbReference type="CDD" id="cd00075">
    <property type="entry name" value="HATPase"/>
    <property type="match status" value="1"/>
</dbReference>
<dbReference type="GO" id="GO:0000156">
    <property type="term" value="F:phosphorelay response regulator activity"/>
    <property type="evidence" value="ECO:0007669"/>
    <property type="project" value="TreeGrafter"/>
</dbReference>
<dbReference type="InterPro" id="IPR003594">
    <property type="entry name" value="HATPase_dom"/>
</dbReference>
<feature type="domain" description="Histidine kinase" evidence="11">
    <location>
        <begin position="470"/>
        <end position="698"/>
    </location>
</feature>
<evidence type="ECO:0000256" key="4">
    <source>
        <dbReference type="ARBA" id="ARBA00022679"/>
    </source>
</evidence>
<dbReference type="PROSITE" id="PS51257">
    <property type="entry name" value="PROKAR_LIPOPROTEIN"/>
    <property type="match status" value="1"/>
</dbReference>
<keyword evidence="3" id="KW-0597">Phosphoprotein</keyword>
<keyword evidence="6 12" id="KW-0418">Kinase</keyword>
<feature type="transmembrane region" description="Helical" evidence="10">
    <location>
        <begin position="308"/>
        <end position="329"/>
    </location>
</feature>
<feature type="transmembrane region" description="Helical" evidence="10">
    <location>
        <begin position="335"/>
        <end position="354"/>
    </location>
</feature>
<dbReference type="CDD" id="cd00082">
    <property type="entry name" value="HisKA"/>
    <property type="match status" value="1"/>
</dbReference>
<feature type="transmembrane region" description="Helical" evidence="10">
    <location>
        <begin position="394"/>
        <end position="412"/>
    </location>
</feature>
<comment type="catalytic activity">
    <reaction evidence="1">
        <text>ATP + protein L-histidine = ADP + protein N-phospho-L-histidine.</text>
        <dbReference type="EC" id="2.7.13.3"/>
    </reaction>
</comment>
<dbReference type="Proteomes" id="UP001242045">
    <property type="component" value="Unassembled WGS sequence"/>
</dbReference>
<dbReference type="GO" id="GO:0007234">
    <property type="term" value="P:osmosensory signaling via phosphorelay pathway"/>
    <property type="evidence" value="ECO:0007669"/>
    <property type="project" value="TreeGrafter"/>
</dbReference>
<keyword evidence="10" id="KW-0812">Transmembrane</keyword>
<dbReference type="SUPFAM" id="SSF47384">
    <property type="entry name" value="Homodimeric domain of signal transducing histidine kinase"/>
    <property type="match status" value="1"/>
</dbReference>
<evidence type="ECO:0000256" key="1">
    <source>
        <dbReference type="ARBA" id="ARBA00000085"/>
    </source>
</evidence>
<dbReference type="PANTHER" id="PTHR42878">
    <property type="entry name" value="TWO-COMPONENT HISTIDINE KINASE"/>
    <property type="match status" value="1"/>
</dbReference>
<keyword evidence="7" id="KW-0067">ATP-binding</keyword>
<dbReference type="Pfam" id="PF07696">
    <property type="entry name" value="7TMR-DISMED2"/>
    <property type="match status" value="1"/>
</dbReference>